<keyword evidence="2 5" id="KW-0812">Transmembrane</keyword>
<reference evidence="6" key="1">
    <citation type="submission" date="2022-08" db="EMBL/GenBank/DDBJ databases">
        <title>Alicyclobacillus fastidiosus DSM 17978, complete genome.</title>
        <authorList>
            <person name="Wang Q."/>
            <person name="Cai R."/>
            <person name="Wang Z."/>
        </authorList>
    </citation>
    <scope>NUCLEOTIDE SEQUENCE</scope>
    <source>
        <strain evidence="6">DSM 17978</strain>
    </source>
</reference>
<evidence type="ECO:0000256" key="2">
    <source>
        <dbReference type="ARBA" id="ARBA00022692"/>
    </source>
</evidence>
<feature type="transmembrane region" description="Helical" evidence="5">
    <location>
        <begin position="490"/>
        <end position="508"/>
    </location>
</feature>
<sequence>MAGQGKFKRQLSLIDLVFIGFGSIFGSGWLFASSHVASIAGPAGWISWVIAGIAVILLGLVYAELGGSIPRAGGVVRYPAYSHGPLVGFLTSFATLIAFTSLIAIEIEAARQYATSWLPTLTVAGSSGSPTVFGWFFQFALLLFFFLLNYWSVKTFAKSNTIISILKFIVPTLTIVFLLIHLKGANFHVQGFSPYGFTGIESAISTGGVIFAYLGLQPIVGFATEAKNPQRTVPIAIIVSIVLSTIVYVLLQVAFTGSIPTHMLSGGWSHVGSQFTLPYRDIAVVLGLGWLAILVTLDAIVSPSGTGNIYMSSTPRMIFGWSRTGTLFKLFARVDERTGIPRPALWLTFAMSIFWTLPFPSWGALIGVVSSALVFTYAIAPISAHSFRKNAPDISRPFYLKGMSVIGPISFVIASLIVYWTGWNTDSWLLGVQFLMFILYLIFRKFVPTKQVSFAQQLKSCLWLVFYYVMMIILSYLGTFDGGRNVLRTPWDQVAVCIVSLITYYWGVNTGLPTAIFDEDAVETTTLHDMGGQSPTIHG</sequence>
<dbReference type="EMBL" id="CP104067">
    <property type="protein sequence ID" value="WAH40489.1"/>
    <property type="molecule type" value="Genomic_DNA"/>
</dbReference>
<protein>
    <submittedName>
        <fullName evidence="6">APC family permease</fullName>
    </submittedName>
</protein>
<dbReference type="PANTHER" id="PTHR47547:SF1">
    <property type="entry name" value="ASPARTATE-PROTON SYMPORTER"/>
    <property type="match status" value="1"/>
</dbReference>
<feature type="transmembrane region" description="Helical" evidence="5">
    <location>
        <begin position="86"/>
        <end position="105"/>
    </location>
</feature>
<dbReference type="PIRSF" id="PIRSF006060">
    <property type="entry name" value="AA_transporter"/>
    <property type="match status" value="1"/>
</dbReference>
<keyword evidence="3 5" id="KW-1133">Transmembrane helix</keyword>
<feature type="transmembrane region" description="Helical" evidence="5">
    <location>
        <begin position="339"/>
        <end position="357"/>
    </location>
</feature>
<feature type="transmembrane region" description="Helical" evidence="5">
    <location>
        <begin position="428"/>
        <end position="447"/>
    </location>
</feature>
<feature type="transmembrane region" description="Helical" evidence="5">
    <location>
        <begin position="235"/>
        <end position="255"/>
    </location>
</feature>
<evidence type="ECO:0000313" key="7">
    <source>
        <dbReference type="Proteomes" id="UP001164761"/>
    </source>
</evidence>
<dbReference type="InterPro" id="IPR052962">
    <property type="entry name" value="AA_Transporter_AGT"/>
</dbReference>
<comment type="subcellular location">
    <subcellularLocation>
        <location evidence="1">Membrane</location>
        <topology evidence="1">Multi-pass membrane protein</topology>
    </subcellularLocation>
</comment>
<feature type="transmembrane region" description="Helical" evidence="5">
    <location>
        <begin position="282"/>
        <end position="301"/>
    </location>
</feature>
<keyword evidence="7" id="KW-1185">Reference proteome</keyword>
<feature type="transmembrane region" description="Helical" evidence="5">
    <location>
        <begin position="163"/>
        <end position="182"/>
    </location>
</feature>
<organism evidence="6 7">
    <name type="scientific">Alicyclobacillus fastidiosus</name>
    <dbReference type="NCBI Taxonomy" id="392011"/>
    <lineage>
        <taxon>Bacteria</taxon>
        <taxon>Bacillati</taxon>
        <taxon>Bacillota</taxon>
        <taxon>Bacilli</taxon>
        <taxon>Bacillales</taxon>
        <taxon>Alicyclobacillaceae</taxon>
        <taxon>Alicyclobacillus</taxon>
    </lineage>
</organism>
<dbReference type="Pfam" id="PF13520">
    <property type="entry name" value="AA_permease_2"/>
    <property type="match status" value="1"/>
</dbReference>
<feature type="transmembrane region" description="Helical" evidence="5">
    <location>
        <begin position="405"/>
        <end position="422"/>
    </location>
</feature>
<gene>
    <name evidence="6" type="ORF">NZD89_19465</name>
</gene>
<feature type="transmembrane region" description="Helical" evidence="5">
    <location>
        <begin position="132"/>
        <end position="151"/>
    </location>
</feature>
<feature type="transmembrane region" description="Helical" evidence="5">
    <location>
        <begin position="459"/>
        <end position="478"/>
    </location>
</feature>
<evidence type="ECO:0000256" key="5">
    <source>
        <dbReference type="SAM" id="Phobius"/>
    </source>
</evidence>
<name>A0ABY6ZC72_9BACL</name>
<feature type="transmembrane region" description="Helical" evidence="5">
    <location>
        <begin position="12"/>
        <end position="32"/>
    </location>
</feature>
<feature type="transmembrane region" description="Helical" evidence="5">
    <location>
        <begin position="44"/>
        <end position="65"/>
    </location>
</feature>
<evidence type="ECO:0000313" key="6">
    <source>
        <dbReference type="EMBL" id="WAH40489.1"/>
    </source>
</evidence>
<feature type="transmembrane region" description="Helical" evidence="5">
    <location>
        <begin position="363"/>
        <end position="384"/>
    </location>
</feature>
<dbReference type="Proteomes" id="UP001164761">
    <property type="component" value="Chromosome"/>
</dbReference>
<proteinExistence type="predicted"/>
<evidence type="ECO:0000256" key="1">
    <source>
        <dbReference type="ARBA" id="ARBA00004141"/>
    </source>
</evidence>
<feature type="transmembrane region" description="Helical" evidence="5">
    <location>
        <begin position="202"/>
        <end position="223"/>
    </location>
</feature>
<accession>A0ABY6ZC72</accession>
<dbReference type="RefSeq" id="WP_268004388.1">
    <property type="nucleotide sequence ID" value="NZ_BSUT01000001.1"/>
</dbReference>
<evidence type="ECO:0000256" key="4">
    <source>
        <dbReference type="ARBA" id="ARBA00023136"/>
    </source>
</evidence>
<dbReference type="Gene3D" id="1.20.1740.10">
    <property type="entry name" value="Amino acid/polyamine transporter I"/>
    <property type="match status" value="1"/>
</dbReference>
<dbReference type="InterPro" id="IPR002293">
    <property type="entry name" value="AA/rel_permease1"/>
</dbReference>
<keyword evidence="4 5" id="KW-0472">Membrane</keyword>
<dbReference type="PANTHER" id="PTHR47547">
    <property type="match status" value="1"/>
</dbReference>
<evidence type="ECO:0000256" key="3">
    <source>
        <dbReference type="ARBA" id="ARBA00022989"/>
    </source>
</evidence>